<sequence length="72" mass="7887">MPKFPHAIADKPQVLMAIAAVNRARETLNQGGDRHAARNAAYVHPDWLFAIKNTNNRLAKGGFTSSNDTTLN</sequence>
<dbReference type="STRING" id="28087.Lsai_0213"/>
<gene>
    <name evidence="1" type="ORF">Lsai_0213</name>
</gene>
<name>A0A0W0YTE9_9GAMM</name>
<protein>
    <submittedName>
        <fullName evidence="1">Uncharacterized protein</fullName>
    </submittedName>
</protein>
<accession>A0A0W0YTE9</accession>
<dbReference type="EMBL" id="LNYV01000003">
    <property type="protein sequence ID" value="KTD60103.1"/>
    <property type="molecule type" value="Genomic_DNA"/>
</dbReference>
<organism evidence="1 2">
    <name type="scientific">Legionella sainthelensi</name>
    <dbReference type="NCBI Taxonomy" id="28087"/>
    <lineage>
        <taxon>Bacteria</taxon>
        <taxon>Pseudomonadati</taxon>
        <taxon>Pseudomonadota</taxon>
        <taxon>Gammaproteobacteria</taxon>
        <taxon>Legionellales</taxon>
        <taxon>Legionellaceae</taxon>
        <taxon>Legionella</taxon>
    </lineage>
</organism>
<proteinExistence type="predicted"/>
<evidence type="ECO:0000313" key="2">
    <source>
        <dbReference type="Proteomes" id="UP000054621"/>
    </source>
</evidence>
<dbReference type="Proteomes" id="UP000054621">
    <property type="component" value="Unassembled WGS sequence"/>
</dbReference>
<reference evidence="1 2" key="1">
    <citation type="submission" date="2015-11" db="EMBL/GenBank/DDBJ databases">
        <title>Genomic analysis of 38 Legionella species identifies large and diverse effector repertoires.</title>
        <authorList>
            <person name="Burstein D."/>
            <person name="Amaro F."/>
            <person name="Zusman T."/>
            <person name="Lifshitz Z."/>
            <person name="Cohen O."/>
            <person name="Gilbert J.A."/>
            <person name="Pupko T."/>
            <person name="Shuman H.A."/>
            <person name="Segal G."/>
        </authorList>
    </citation>
    <scope>NUCLEOTIDE SEQUENCE [LARGE SCALE GENOMIC DNA]</scope>
    <source>
        <strain evidence="1 2">Mt.St.Helens-4</strain>
    </source>
</reference>
<dbReference type="PATRIC" id="fig|28087.4.peg.226"/>
<dbReference type="AlphaFoldDB" id="A0A0W0YTE9"/>
<dbReference type="RefSeq" id="WP_027270031.1">
    <property type="nucleotide sequence ID" value="NZ_CAAAJE010000005.1"/>
</dbReference>
<comment type="caution">
    <text evidence="1">The sequence shown here is derived from an EMBL/GenBank/DDBJ whole genome shotgun (WGS) entry which is preliminary data.</text>
</comment>
<evidence type="ECO:0000313" key="1">
    <source>
        <dbReference type="EMBL" id="KTD60103.1"/>
    </source>
</evidence>